<accession>A0ABY8TK23</accession>
<keyword evidence="1" id="KW-0175">Coiled coil</keyword>
<name>A0ABY8TK23_TETOB</name>
<keyword evidence="3" id="KW-1185">Reference proteome</keyword>
<sequence length="114" mass="12410">MKLQAGKKPQAFSTCTLKELCPEDKQKVAKLVKQVVELGQDNQRLKDAAEKASSAAEEKVKQIQECNKQAVKENCSLKTKLGQAVTVLRMYHHKVQGLGCLAAAAGPHHTWASG</sequence>
<protein>
    <submittedName>
        <fullName evidence="2">Uncharacterized protein</fullName>
    </submittedName>
</protein>
<evidence type="ECO:0000313" key="2">
    <source>
        <dbReference type="EMBL" id="WIA08646.1"/>
    </source>
</evidence>
<dbReference type="EMBL" id="CP126208">
    <property type="protein sequence ID" value="WIA08646.1"/>
    <property type="molecule type" value="Genomic_DNA"/>
</dbReference>
<evidence type="ECO:0000313" key="3">
    <source>
        <dbReference type="Proteomes" id="UP001244341"/>
    </source>
</evidence>
<dbReference type="Proteomes" id="UP001244341">
    <property type="component" value="Chromosome 1b"/>
</dbReference>
<organism evidence="2 3">
    <name type="scientific">Tetradesmus obliquus</name>
    <name type="common">Green alga</name>
    <name type="synonym">Acutodesmus obliquus</name>
    <dbReference type="NCBI Taxonomy" id="3088"/>
    <lineage>
        <taxon>Eukaryota</taxon>
        <taxon>Viridiplantae</taxon>
        <taxon>Chlorophyta</taxon>
        <taxon>core chlorophytes</taxon>
        <taxon>Chlorophyceae</taxon>
        <taxon>CS clade</taxon>
        <taxon>Sphaeropleales</taxon>
        <taxon>Scenedesmaceae</taxon>
        <taxon>Tetradesmus</taxon>
    </lineage>
</organism>
<proteinExistence type="predicted"/>
<reference evidence="2 3" key="1">
    <citation type="submission" date="2023-05" db="EMBL/GenBank/DDBJ databases">
        <title>A 100% complete, gapless, phased diploid assembly of the Scenedesmus obliquus UTEX 3031 genome.</title>
        <authorList>
            <person name="Biondi T.C."/>
            <person name="Hanschen E.R."/>
            <person name="Kwon T."/>
            <person name="Eng W."/>
            <person name="Kruse C.P.S."/>
            <person name="Koehler S.I."/>
            <person name="Kunde Y."/>
            <person name="Gleasner C.D."/>
            <person name="You Mak K.T."/>
            <person name="Polle J."/>
            <person name="Hovde B.T."/>
            <person name="Starkenburg S.R."/>
        </authorList>
    </citation>
    <scope>NUCLEOTIDE SEQUENCE [LARGE SCALE GENOMIC DNA]</scope>
    <source>
        <strain evidence="2 3">DOE0152z</strain>
    </source>
</reference>
<evidence type="ECO:0000256" key="1">
    <source>
        <dbReference type="SAM" id="Coils"/>
    </source>
</evidence>
<gene>
    <name evidence="2" type="ORF">OEZ85_008074</name>
</gene>
<feature type="coiled-coil region" evidence="1">
    <location>
        <begin position="28"/>
        <end position="69"/>
    </location>
</feature>